<evidence type="ECO:0000256" key="3">
    <source>
        <dbReference type="ARBA" id="ARBA00023163"/>
    </source>
</evidence>
<dbReference type="Gene3D" id="1.10.10.60">
    <property type="entry name" value="Homeodomain-like"/>
    <property type="match status" value="2"/>
</dbReference>
<keyword evidence="1" id="KW-0805">Transcription regulation</keyword>
<dbReference type="PROSITE" id="PS00041">
    <property type="entry name" value="HTH_ARAC_FAMILY_1"/>
    <property type="match status" value="1"/>
</dbReference>
<dbReference type="PRINTS" id="PR00032">
    <property type="entry name" value="HTHARAC"/>
</dbReference>
<comment type="caution">
    <text evidence="5">The sequence shown here is derived from an EMBL/GenBank/DDBJ whole genome shotgun (WGS) entry which is preliminary data.</text>
</comment>
<evidence type="ECO:0000256" key="1">
    <source>
        <dbReference type="ARBA" id="ARBA00023015"/>
    </source>
</evidence>
<dbReference type="SMART" id="SM00342">
    <property type="entry name" value="HTH_ARAC"/>
    <property type="match status" value="1"/>
</dbReference>
<evidence type="ECO:0000313" key="5">
    <source>
        <dbReference type="EMBL" id="PJE80483.1"/>
    </source>
</evidence>
<proteinExistence type="predicted"/>
<dbReference type="InterPro" id="IPR020449">
    <property type="entry name" value="Tscrpt_reg_AraC-type_HTH"/>
</dbReference>
<keyword evidence="3" id="KW-0804">Transcription</keyword>
<dbReference type="InterPro" id="IPR018062">
    <property type="entry name" value="HTH_AraC-typ_CS"/>
</dbReference>
<sequence length="339" mass="38883">MNKNTPFPLTLHTVIIPIVERMIITSVTLPLEMLQAANTYTQLQGRTSLIRTHFCRHTNQPEKTTSGIVLNPDSLLSQTEKADLVLLPALWRNPLPIVRRNRPLIQWIIEQYNAGTHFAAAGTGVAFLAEAGLLNDKPATTHWYYLHNLQKRYPRVKFKPNHLITQSERIYCAGSVNSVADLMIHIIRLSLGNTIAHQVEQQFSHEIRRPMEDSYFTDGHPTTDDDETIIVLLDWLQQHFTQELTLQDISDAAGLTPRTLARRFKAVTQEAPMKYLQKLRLHQASELLRKTNLNIIEIALQSGYNNPNYFSRLFRAHYQLTPAAFRKSVRSKLFSIKDN</sequence>
<dbReference type="InterPro" id="IPR009057">
    <property type="entry name" value="Homeodomain-like_sf"/>
</dbReference>
<protein>
    <submittedName>
        <fullName evidence="5">HTH-type transcriptional regulator CdhR</fullName>
    </submittedName>
</protein>
<dbReference type="InterPro" id="IPR018060">
    <property type="entry name" value="HTH_AraC"/>
</dbReference>
<dbReference type="Gene3D" id="3.40.50.880">
    <property type="match status" value="1"/>
</dbReference>
<accession>A0A2H9TBB2</accession>
<dbReference type="PANTHER" id="PTHR43130">
    <property type="entry name" value="ARAC-FAMILY TRANSCRIPTIONAL REGULATOR"/>
    <property type="match status" value="1"/>
</dbReference>
<dbReference type="AlphaFoldDB" id="A0A2H9TBB2"/>
<dbReference type="PROSITE" id="PS01124">
    <property type="entry name" value="HTH_ARAC_FAMILY_2"/>
    <property type="match status" value="1"/>
</dbReference>
<dbReference type="GO" id="GO:0043565">
    <property type="term" value="F:sequence-specific DNA binding"/>
    <property type="evidence" value="ECO:0007669"/>
    <property type="project" value="InterPro"/>
</dbReference>
<organism evidence="5">
    <name type="scientific">invertebrate metagenome</name>
    <dbReference type="NCBI Taxonomy" id="1711999"/>
    <lineage>
        <taxon>unclassified sequences</taxon>
        <taxon>metagenomes</taxon>
        <taxon>organismal metagenomes</taxon>
    </lineage>
</organism>
<dbReference type="Pfam" id="PF01965">
    <property type="entry name" value="DJ-1_PfpI"/>
    <property type="match status" value="1"/>
</dbReference>
<feature type="domain" description="HTH araC/xylS-type" evidence="4">
    <location>
        <begin position="230"/>
        <end position="328"/>
    </location>
</feature>
<dbReference type="CDD" id="cd03138">
    <property type="entry name" value="GATase1_AraC_2"/>
    <property type="match status" value="1"/>
</dbReference>
<reference evidence="5" key="1">
    <citation type="journal article" date="2017" name="Appl. Environ. Microbiol.">
        <title>Molecular characterization of an Endozoicomonas-like organism causing infection in king scallop Pecten maximus L.</title>
        <authorList>
            <person name="Cano I."/>
            <person name="van Aerle R."/>
            <person name="Ross S."/>
            <person name="Verner-Jeffreys D.W."/>
            <person name="Paley R.K."/>
            <person name="Rimmer G."/>
            <person name="Ryder D."/>
            <person name="Hooper P."/>
            <person name="Stone D."/>
            <person name="Feist S.W."/>
        </authorList>
    </citation>
    <scope>NUCLEOTIDE SEQUENCE</scope>
</reference>
<gene>
    <name evidence="5" type="primary">cdhR</name>
    <name evidence="5" type="ORF">CI610_00509</name>
</gene>
<dbReference type="InterPro" id="IPR052158">
    <property type="entry name" value="INH-QAR"/>
</dbReference>
<dbReference type="PANTHER" id="PTHR43130:SF11">
    <property type="entry name" value="TRANSCRIPTIONAL REGULATORY PROTEIN"/>
    <property type="match status" value="1"/>
</dbReference>
<dbReference type="SUPFAM" id="SSF46689">
    <property type="entry name" value="Homeodomain-like"/>
    <property type="match status" value="2"/>
</dbReference>
<dbReference type="Pfam" id="PF12833">
    <property type="entry name" value="HTH_18"/>
    <property type="match status" value="1"/>
</dbReference>
<evidence type="ECO:0000259" key="4">
    <source>
        <dbReference type="PROSITE" id="PS01124"/>
    </source>
</evidence>
<evidence type="ECO:0000256" key="2">
    <source>
        <dbReference type="ARBA" id="ARBA00023125"/>
    </source>
</evidence>
<dbReference type="InterPro" id="IPR029062">
    <property type="entry name" value="Class_I_gatase-like"/>
</dbReference>
<dbReference type="EMBL" id="NSIT01000015">
    <property type="protein sequence ID" value="PJE80483.1"/>
    <property type="molecule type" value="Genomic_DNA"/>
</dbReference>
<name>A0A2H9TBB2_9ZZZZ</name>
<dbReference type="InterPro" id="IPR002818">
    <property type="entry name" value="DJ-1/PfpI"/>
</dbReference>
<dbReference type="GO" id="GO:0003700">
    <property type="term" value="F:DNA-binding transcription factor activity"/>
    <property type="evidence" value="ECO:0007669"/>
    <property type="project" value="InterPro"/>
</dbReference>
<keyword evidence="2" id="KW-0238">DNA-binding</keyword>
<dbReference type="SUPFAM" id="SSF52317">
    <property type="entry name" value="Class I glutamine amidotransferase-like"/>
    <property type="match status" value="1"/>
</dbReference>